<reference evidence="2" key="1">
    <citation type="submission" date="2019-03" db="UniProtKB">
        <authorList>
            <consortium name="Ensembl"/>
        </authorList>
    </citation>
    <scope>IDENTIFICATION</scope>
</reference>
<keyword evidence="1" id="KW-0812">Transmembrane</keyword>
<dbReference type="Ensembl" id="ENSUMAT00000018988.1">
    <property type="protein sequence ID" value="ENSUMAP00000016049.1"/>
    <property type="gene ID" value="ENSUMAG00000011799.1"/>
</dbReference>
<evidence type="ECO:0000313" key="2">
    <source>
        <dbReference type="Ensembl" id="ENSUMAP00000016049"/>
    </source>
</evidence>
<protein>
    <submittedName>
        <fullName evidence="2">Uncharacterized protein</fullName>
    </submittedName>
</protein>
<organism evidence="2">
    <name type="scientific">Ursus maritimus</name>
    <name type="common">Polar bear</name>
    <name type="synonym">Thalarctos maritimus</name>
    <dbReference type="NCBI Taxonomy" id="29073"/>
    <lineage>
        <taxon>Eukaryota</taxon>
        <taxon>Metazoa</taxon>
        <taxon>Chordata</taxon>
        <taxon>Craniata</taxon>
        <taxon>Vertebrata</taxon>
        <taxon>Euteleostomi</taxon>
        <taxon>Mammalia</taxon>
        <taxon>Eutheria</taxon>
        <taxon>Laurasiatheria</taxon>
        <taxon>Carnivora</taxon>
        <taxon>Caniformia</taxon>
        <taxon>Ursidae</taxon>
        <taxon>Ursus</taxon>
    </lineage>
</organism>
<dbReference type="GeneTree" id="ENSGT00940000173230"/>
<keyword evidence="1" id="KW-1133">Transmembrane helix</keyword>
<proteinExistence type="predicted"/>
<accession>A0A452U5P3</accession>
<dbReference type="InterPro" id="IPR045167">
    <property type="entry name" value="Hobbit"/>
</dbReference>
<name>A0A452U5P3_URSMA</name>
<feature type="transmembrane region" description="Helical" evidence="1">
    <location>
        <begin position="6"/>
        <end position="26"/>
    </location>
</feature>
<sequence>FPSPFQACLSVMLILLSFVWFVVRLATKWCQRKLQAELKIGSFFWIQNVSLKFQQHQQTVTLCGIVLWRSAYQNGPTEGFWPVCPIFPEHWGASKGTVLQSILTEDILSGEILFPLSWTVVGMAGWRVVGRFFYCFGNIMLEDASYSFSTGKETLCLDINDYSLLLLSSSSPFM</sequence>
<dbReference type="Pfam" id="PF10344">
    <property type="entry name" value="Hobbit"/>
    <property type="match status" value="1"/>
</dbReference>
<evidence type="ECO:0000256" key="1">
    <source>
        <dbReference type="SAM" id="Phobius"/>
    </source>
</evidence>
<dbReference type="AlphaFoldDB" id="A0A452U5P3"/>
<keyword evidence="1" id="KW-0472">Membrane</keyword>